<evidence type="ECO:0000256" key="1">
    <source>
        <dbReference type="SAM" id="MobiDB-lite"/>
    </source>
</evidence>
<proteinExistence type="predicted"/>
<gene>
    <name evidence="2" type="ORF">A4V15_02770</name>
</gene>
<evidence type="ECO:0000313" key="2">
    <source>
        <dbReference type="EMBL" id="OAN29880.1"/>
    </source>
</evidence>
<organism evidence="2 3">
    <name type="scientific">Pseudomonas oryzihabitans</name>
    <dbReference type="NCBI Taxonomy" id="47885"/>
    <lineage>
        <taxon>Bacteria</taxon>
        <taxon>Pseudomonadati</taxon>
        <taxon>Pseudomonadota</taxon>
        <taxon>Gammaproteobacteria</taxon>
        <taxon>Pseudomonadales</taxon>
        <taxon>Pseudomonadaceae</taxon>
        <taxon>Pseudomonas</taxon>
    </lineage>
</organism>
<dbReference type="AlphaFoldDB" id="A0A178LHA9"/>
<dbReference type="Proteomes" id="UP000078356">
    <property type="component" value="Unassembled WGS sequence"/>
</dbReference>
<evidence type="ECO:0000313" key="3">
    <source>
        <dbReference type="Proteomes" id="UP000078356"/>
    </source>
</evidence>
<feature type="compositionally biased region" description="Basic and acidic residues" evidence="1">
    <location>
        <begin position="104"/>
        <end position="114"/>
    </location>
</feature>
<feature type="region of interest" description="Disordered" evidence="1">
    <location>
        <begin position="77"/>
        <end position="121"/>
    </location>
</feature>
<name>A0A178LHA9_9PSED</name>
<comment type="caution">
    <text evidence="2">The sequence shown here is derived from an EMBL/GenBank/DDBJ whole genome shotgun (WGS) entry which is preliminary data.</text>
</comment>
<reference evidence="2 3" key="1">
    <citation type="submission" date="2016-04" db="EMBL/GenBank/DDBJ databases">
        <title>Draft Genome Sequences of Staphylococcus capitis Strain H36, S. capitis Strain H65, S. cohnii Strain H62, S. hominis Strain H69, Mycobacterium iranicum Strain H39, Plantibacter sp. Strain H53, Pseudomonas oryzihabitans Strain H72, and Microbacterium sp. Strain H83, isolated from residential settings.</title>
        <authorList>
            <person name="Lymperopoulou D."/>
            <person name="Adams R.I."/>
            <person name="Lindow S."/>
            <person name="Coil D.A."/>
            <person name="Jospin G."/>
            <person name="Eisen J.A."/>
        </authorList>
    </citation>
    <scope>NUCLEOTIDE SEQUENCE [LARGE SCALE GENOMIC DNA]</scope>
    <source>
        <strain evidence="2 3">H72</strain>
    </source>
</reference>
<dbReference type="EMBL" id="LWCR01000012">
    <property type="protein sequence ID" value="OAN29880.1"/>
    <property type="molecule type" value="Genomic_DNA"/>
</dbReference>
<protein>
    <submittedName>
        <fullName evidence="2">Uncharacterized protein</fullName>
    </submittedName>
</protein>
<sequence>MLWNPAFQGAVNYNERCGPARSQLMPVSPLERAQPDSQVYFDEAELMKKLLITSTAAVMLSMATGVFAAETSKSATAVNGSATEAVPGKTTVKGGADGGAEVPFKSEKPNKVDARNQNNMQ</sequence>
<accession>A0A178LHA9</accession>